<evidence type="ECO:0000313" key="2">
    <source>
        <dbReference type="EMBL" id="KAK1843392.1"/>
    </source>
</evidence>
<evidence type="ECO:0000313" key="3">
    <source>
        <dbReference type="Proteomes" id="UP001243330"/>
    </source>
</evidence>
<keyword evidence="3" id="KW-1185">Reference proteome</keyword>
<reference evidence="2" key="1">
    <citation type="submission" date="2023-01" db="EMBL/GenBank/DDBJ databases">
        <title>Colletotrichum chrysophilum M932 genome sequence.</title>
        <authorList>
            <person name="Baroncelli R."/>
        </authorList>
    </citation>
    <scope>NUCLEOTIDE SEQUENCE</scope>
    <source>
        <strain evidence="2">M932</strain>
    </source>
</reference>
<sequence length="208" mass="23345">MPSQQALFYHGGVDFEAATSSRRAKLGPRHFHLSPVSILADLAAFSTSHMLLPRHFLTAVRSLRHPVQILELASPFLSDNNPNRSISHSSLPARPHWDWPGPYAMPYHHHAPSLAPPFHLGLPHDTYRRPRYTPPTRRHGTLQRRERQAGSSQGADDRLPAYTNEKSTGIGSAKERGTIEERQDSSRLTKPPGPLFASRMRPSYQNAD</sequence>
<name>A0AAD9ED76_9PEZI</name>
<dbReference type="AlphaFoldDB" id="A0AAD9ED76"/>
<evidence type="ECO:0000256" key="1">
    <source>
        <dbReference type="SAM" id="MobiDB-lite"/>
    </source>
</evidence>
<dbReference type="EMBL" id="JAQOWY010000360">
    <property type="protein sequence ID" value="KAK1843392.1"/>
    <property type="molecule type" value="Genomic_DNA"/>
</dbReference>
<protein>
    <submittedName>
        <fullName evidence="2">Uncharacterized protein</fullName>
    </submittedName>
</protein>
<organism evidence="2 3">
    <name type="scientific">Colletotrichum chrysophilum</name>
    <dbReference type="NCBI Taxonomy" id="1836956"/>
    <lineage>
        <taxon>Eukaryota</taxon>
        <taxon>Fungi</taxon>
        <taxon>Dikarya</taxon>
        <taxon>Ascomycota</taxon>
        <taxon>Pezizomycotina</taxon>
        <taxon>Sordariomycetes</taxon>
        <taxon>Hypocreomycetidae</taxon>
        <taxon>Glomerellales</taxon>
        <taxon>Glomerellaceae</taxon>
        <taxon>Colletotrichum</taxon>
        <taxon>Colletotrichum gloeosporioides species complex</taxon>
    </lineage>
</organism>
<proteinExistence type="predicted"/>
<dbReference type="Proteomes" id="UP001243330">
    <property type="component" value="Unassembled WGS sequence"/>
</dbReference>
<feature type="region of interest" description="Disordered" evidence="1">
    <location>
        <begin position="121"/>
        <end position="208"/>
    </location>
</feature>
<feature type="compositionally biased region" description="Basic and acidic residues" evidence="1">
    <location>
        <begin position="173"/>
        <end position="187"/>
    </location>
</feature>
<accession>A0AAD9ED76</accession>
<comment type="caution">
    <text evidence="2">The sequence shown here is derived from an EMBL/GenBank/DDBJ whole genome shotgun (WGS) entry which is preliminary data.</text>
</comment>
<gene>
    <name evidence="2" type="ORF">CCHR01_13962</name>
</gene>